<evidence type="ECO:0000313" key="3">
    <source>
        <dbReference type="Proteomes" id="UP000077266"/>
    </source>
</evidence>
<dbReference type="AlphaFoldDB" id="A0A165EG16"/>
<dbReference type="STRING" id="1314781.A0A165EG16"/>
<sequence length="333" mass="38117">MARQLLDLPFDVVLRLWLFMTKSTQVAFVRTCKALYQTHALAILYKRFQQHAAKGPVLLALAPQRTLVRRVVKYVDFPNREEDDGRCTNDLCDDDSEAVMVVGSSKYKESVHEDWVVDPPPAKPHTLEWPFVVTRAAYTSDRSDILLHVVFPDHTTRNDSVEVVAMMHEIGFSSDFEDAFRRGYYKFPFSDERGRLEEHGPFSYKATMASTGYTFQRLNNARVWRTWYMRECGECGGQRSICPGCGGVSGRWPEAFASCGYGLPCPLCVGYDAACEGVDYVRRDDQRSLDELFNVACINTKTWTKDEWETQITRKEQSKQSNQHVAEGARWST</sequence>
<evidence type="ECO:0000313" key="2">
    <source>
        <dbReference type="EMBL" id="KZV86853.1"/>
    </source>
</evidence>
<dbReference type="InParanoid" id="A0A165EG16"/>
<evidence type="ECO:0000256" key="1">
    <source>
        <dbReference type="SAM" id="MobiDB-lite"/>
    </source>
</evidence>
<keyword evidence="3" id="KW-1185">Reference proteome</keyword>
<reference evidence="2 3" key="1">
    <citation type="journal article" date="2016" name="Mol. Biol. Evol.">
        <title>Comparative Genomics of Early-Diverging Mushroom-Forming Fungi Provides Insights into the Origins of Lignocellulose Decay Capabilities.</title>
        <authorList>
            <person name="Nagy L.G."/>
            <person name="Riley R."/>
            <person name="Tritt A."/>
            <person name="Adam C."/>
            <person name="Daum C."/>
            <person name="Floudas D."/>
            <person name="Sun H."/>
            <person name="Yadav J.S."/>
            <person name="Pangilinan J."/>
            <person name="Larsson K.H."/>
            <person name="Matsuura K."/>
            <person name="Barry K."/>
            <person name="Labutti K."/>
            <person name="Kuo R."/>
            <person name="Ohm R.A."/>
            <person name="Bhattacharya S.S."/>
            <person name="Shirouzu T."/>
            <person name="Yoshinaga Y."/>
            <person name="Martin F.M."/>
            <person name="Grigoriev I.V."/>
            <person name="Hibbett D.S."/>
        </authorList>
    </citation>
    <scope>NUCLEOTIDE SEQUENCE [LARGE SCALE GENOMIC DNA]</scope>
    <source>
        <strain evidence="2 3">HHB12029</strain>
    </source>
</reference>
<gene>
    <name evidence="2" type="ORF">EXIGLDRAFT_724361</name>
</gene>
<dbReference type="EMBL" id="KV426142">
    <property type="protein sequence ID" value="KZV86853.1"/>
    <property type="molecule type" value="Genomic_DNA"/>
</dbReference>
<accession>A0A165EG16</accession>
<dbReference type="Proteomes" id="UP000077266">
    <property type="component" value="Unassembled WGS sequence"/>
</dbReference>
<protein>
    <submittedName>
        <fullName evidence="2">Uncharacterized protein</fullName>
    </submittedName>
</protein>
<organism evidence="2 3">
    <name type="scientific">Exidia glandulosa HHB12029</name>
    <dbReference type="NCBI Taxonomy" id="1314781"/>
    <lineage>
        <taxon>Eukaryota</taxon>
        <taxon>Fungi</taxon>
        <taxon>Dikarya</taxon>
        <taxon>Basidiomycota</taxon>
        <taxon>Agaricomycotina</taxon>
        <taxon>Agaricomycetes</taxon>
        <taxon>Auriculariales</taxon>
        <taxon>Exidiaceae</taxon>
        <taxon>Exidia</taxon>
    </lineage>
</organism>
<proteinExistence type="predicted"/>
<feature type="region of interest" description="Disordered" evidence="1">
    <location>
        <begin position="314"/>
        <end position="333"/>
    </location>
</feature>
<dbReference type="OrthoDB" id="3020545at2759"/>
<name>A0A165EG16_EXIGL</name>